<dbReference type="InterPro" id="IPR002563">
    <property type="entry name" value="Flavin_Rdtase-like_dom"/>
</dbReference>
<evidence type="ECO:0000259" key="3">
    <source>
        <dbReference type="SMART" id="SM00903"/>
    </source>
</evidence>
<dbReference type="SUPFAM" id="SSF50475">
    <property type="entry name" value="FMN-binding split barrel"/>
    <property type="match status" value="1"/>
</dbReference>
<keyword evidence="2" id="KW-0560">Oxidoreductase</keyword>
<sequence length="189" mass="20215">MPLTTQTLASSAAEGEPMNTVVDSEHFDPRDLRSAFSQFATGVTVVTTITPDGERIGVTANSFTSLSMDPPLVLWCPGRHLRSLPAFETASHFAINVLASTQQHLSRQFATGASDKFEGVPLRSGVSGIPVLEGTLATFECETVARHEAGDHVIYIGQIREYTHAAADPLVFHGGSYHGTTTQRSTEGS</sequence>
<dbReference type="PANTHER" id="PTHR30466:SF11">
    <property type="entry name" value="FLAVIN-DEPENDENT MONOOXYGENASE, REDUCTASE SUBUNIT HSAB"/>
    <property type="match status" value="1"/>
</dbReference>
<dbReference type="InterPro" id="IPR050268">
    <property type="entry name" value="NADH-dep_flavin_reductase"/>
</dbReference>
<dbReference type="Pfam" id="PF01613">
    <property type="entry name" value="Flavin_Reduct"/>
    <property type="match status" value="1"/>
</dbReference>
<comment type="similarity">
    <text evidence="1">Belongs to the non-flavoprotein flavin reductase family.</text>
</comment>
<evidence type="ECO:0000313" key="4">
    <source>
        <dbReference type="EMBL" id="RZT66144.1"/>
    </source>
</evidence>
<dbReference type="Gene3D" id="2.30.110.10">
    <property type="entry name" value="Electron Transport, Fmn-binding Protein, Chain A"/>
    <property type="match status" value="1"/>
</dbReference>
<dbReference type="Proteomes" id="UP000291832">
    <property type="component" value="Unassembled WGS sequence"/>
</dbReference>
<dbReference type="GO" id="GO:0042602">
    <property type="term" value="F:riboflavin reductase (NADPH) activity"/>
    <property type="evidence" value="ECO:0007669"/>
    <property type="project" value="TreeGrafter"/>
</dbReference>
<dbReference type="InterPro" id="IPR012349">
    <property type="entry name" value="Split_barrel_FMN-bd"/>
</dbReference>
<evidence type="ECO:0000256" key="1">
    <source>
        <dbReference type="ARBA" id="ARBA00008898"/>
    </source>
</evidence>
<organism evidence="4 5">
    <name type="scientific">Leucobacter luti</name>
    <dbReference type="NCBI Taxonomy" id="340320"/>
    <lineage>
        <taxon>Bacteria</taxon>
        <taxon>Bacillati</taxon>
        <taxon>Actinomycetota</taxon>
        <taxon>Actinomycetes</taxon>
        <taxon>Micrococcales</taxon>
        <taxon>Microbacteriaceae</taxon>
        <taxon>Leucobacter</taxon>
    </lineage>
</organism>
<dbReference type="AlphaFoldDB" id="A0A4Q7TY69"/>
<name>A0A4Q7TY69_9MICO</name>
<feature type="domain" description="Flavin reductase like" evidence="3">
    <location>
        <begin position="36"/>
        <end position="179"/>
    </location>
</feature>
<proteinExistence type="inferred from homology"/>
<keyword evidence="5" id="KW-1185">Reference proteome</keyword>
<accession>A0A4Q7TY69</accession>
<dbReference type="PANTHER" id="PTHR30466">
    <property type="entry name" value="FLAVIN REDUCTASE"/>
    <property type="match status" value="1"/>
</dbReference>
<dbReference type="SMART" id="SM00903">
    <property type="entry name" value="Flavin_Reduct"/>
    <property type="match status" value="1"/>
</dbReference>
<dbReference type="RefSeq" id="WP_241988996.1">
    <property type="nucleotide sequence ID" value="NZ_QYAG01000001.1"/>
</dbReference>
<comment type="caution">
    <text evidence="4">The sequence shown here is derived from an EMBL/GenBank/DDBJ whole genome shotgun (WGS) entry which is preliminary data.</text>
</comment>
<dbReference type="EMBL" id="SHKI01000004">
    <property type="protein sequence ID" value="RZT66144.1"/>
    <property type="molecule type" value="Genomic_DNA"/>
</dbReference>
<protein>
    <submittedName>
        <fullName evidence="4">Flavin reductase (DIM6/NTAB) family NADH-FMN oxidoreductase RutF</fullName>
    </submittedName>
</protein>
<evidence type="ECO:0000313" key="5">
    <source>
        <dbReference type="Proteomes" id="UP000291832"/>
    </source>
</evidence>
<dbReference type="GO" id="GO:0010181">
    <property type="term" value="F:FMN binding"/>
    <property type="evidence" value="ECO:0007669"/>
    <property type="project" value="InterPro"/>
</dbReference>
<evidence type="ECO:0000256" key="2">
    <source>
        <dbReference type="ARBA" id="ARBA00023002"/>
    </source>
</evidence>
<gene>
    <name evidence="4" type="ORF">EV139_1573</name>
</gene>
<reference evidence="4 5" key="1">
    <citation type="journal article" date="2015" name="Stand. Genomic Sci.">
        <title>Genomic Encyclopedia of Bacterial and Archaeal Type Strains, Phase III: the genomes of soil and plant-associated and newly described type strains.</title>
        <authorList>
            <person name="Whitman W.B."/>
            <person name="Woyke T."/>
            <person name="Klenk H.P."/>
            <person name="Zhou Y."/>
            <person name="Lilburn T.G."/>
            <person name="Beck B.J."/>
            <person name="De Vos P."/>
            <person name="Vandamme P."/>
            <person name="Eisen J.A."/>
            <person name="Garrity G."/>
            <person name="Hugenholtz P."/>
            <person name="Kyrpides N.C."/>
        </authorList>
    </citation>
    <scope>NUCLEOTIDE SEQUENCE [LARGE SCALE GENOMIC DNA]</scope>
    <source>
        <strain evidence="4 5">RF6</strain>
    </source>
</reference>